<organism evidence="4 5">
    <name type="scientific">Bacillus wiedmannii</name>
    <dbReference type="NCBI Taxonomy" id="1890302"/>
    <lineage>
        <taxon>Bacteria</taxon>
        <taxon>Bacillati</taxon>
        <taxon>Bacillota</taxon>
        <taxon>Bacilli</taxon>
        <taxon>Bacillales</taxon>
        <taxon>Bacillaceae</taxon>
        <taxon>Bacillus</taxon>
        <taxon>Bacillus cereus group</taxon>
    </lineage>
</organism>
<dbReference type="GO" id="GO:0004497">
    <property type="term" value="F:monooxygenase activity"/>
    <property type="evidence" value="ECO:0007669"/>
    <property type="project" value="UniProtKB-KW"/>
</dbReference>
<evidence type="ECO:0000259" key="3">
    <source>
        <dbReference type="Pfam" id="PF00296"/>
    </source>
</evidence>
<keyword evidence="1" id="KW-0560">Oxidoreductase</keyword>
<dbReference type="SUPFAM" id="SSF51679">
    <property type="entry name" value="Bacterial luciferase-like"/>
    <property type="match status" value="1"/>
</dbReference>
<name>A0A2A7BP13_9BACI</name>
<gene>
    <name evidence="4" type="ORF">COO17_19020</name>
</gene>
<reference evidence="4 5" key="1">
    <citation type="submission" date="2017-09" db="EMBL/GenBank/DDBJ databases">
        <title>Large-scale bioinformatics analysis of Bacillus genomes uncovers conserved roles of natural products in bacterial physiology.</title>
        <authorList>
            <consortium name="Agbiome Team Llc"/>
            <person name="Bleich R.M."/>
            <person name="Grubbs K.J."/>
            <person name="Santa Maria K.C."/>
            <person name="Allen S.E."/>
            <person name="Farag S."/>
            <person name="Shank E.A."/>
            <person name="Bowers A."/>
        </authorList>
    </citation>
    <scope>NUCLEOTIDE SEQUENCE [LARGE SCALE GENOMIC DNA]</scope>
    <source>
        <strain evidence="4 5">AFS098222</strain>
    </source>
</reference>
<evidence type="ECO:0000313" key="4">
    <source>
        <dbReference type="EMBL" id="PDY39390.1"/>
    </source>
</evidence>
<evidence type="ECO:0000256" key="1">
    <source>
        <dbReference type="ARBA" id="ARBA00023002"/>
    </source>
</evidence>
<dbReference type="Pfam" id="PF00296">
    <property type="entry name" value="Bac_luciferase"/>
    <property type="match status" value="1"/>
</dbReference>
<dbReference type="InterPro" id="IPR024011">
    <property type="entry name" value="Biosynth_lucif-like_mOase_dom"/>
</dbReference>
<dbReference type="GO" id="GO:0005829">
    <property type="term" value="C:cytosol"/>
    <property type="evidence" value="ECO:0007669"/>
    <property type="project" value="TreeGrafter"/>
</dbReference>
<feature type="domain" description="Luciferase-like" evidence="3">
    <location>
        <begin position="81"/>
        <end position="396"/>
    </location>
</feature>
<dbReference type="InterPro" id="IPR036661">
    <property type="entry name" value="Luciferase-like_sf"/>
</dbReference>
<dbReference type="Proteomes" id="UP000220111">
    <property type="component" value="Unassembled WGS sequence"/>
</dbReference>
<proteinExistence type="predicted"/>
<accession>A0A2A7BP13</accession>
<dbReference type="Gene3D" id="3.20.20.30">
    <property type="entry name" value="Luciferase-like domain"/>
    <property type="match status" value="1"/>
</dbReference>
<keyword evidence="2" id="KW-0503">Monooxygenase</keyword>
<protein>
    <submittedName>
        <fullName evidence="4">Siderophore biosynthesis protein</fullName>
    </submittedName>
</protein>
<dbReference type="InterPro" id="IPR011251">
    <property type="entry name" value="Luciferase-like_dom"/>
</dbReference>
<evidence type="ECO:0000313" key="5">
    <source>
        <dbReference type="Proteomes" id="UP000220111"/>
    </source>
</evidence>
<dbReference type="GO" id="GO:0016705">
    <property type="term" value="F:oxidoreductase activity, acting on paired donors, with incorporation or reduction of molecular oxygen"/>
    <property type="evidence" value="ECO:0007669"/>
    <property type="project" value="InterPro"/>
</dbReference>
<dbReference type="InterPro" id="IPR050766">
    <property type="entry name" value="Bact_Lucif_Oxidored"/>
</dbReference>
<evidence type="ECO:0000256" key="2">
    <source>
        <dbReference type="ARBA" id="ARBA00023033"/>
    </source>
</evidence>
<dbReference type="NCBIfam" id="TIGR04020">
    <property type="entry name" value="seco_metab_LLM"/>
    <property type="match status" value="1"/>
</dbReference>
<comment type="caution">
    <text evidence="4">The sequence shown here is derived from an EMBL/GenBank/DDBJ whole genome shotgun (WGS) entry which is preliminary data.</text>
</comment>
<sequence length="437" mass="49473">MMISRMRSQRRFISMRRMMSMSDWSKRLSILSPKQRELLELKLKKKGLSRVSLKTLGNTLKTNNADKVTGFEEEVSAKVNMDFGLFFFSSNGQAEADDVYQLLLETTKYADQAGFSFVSVPERHFRDFGGLYPNPSVVASALAVISENIQIRSGSIVLPLHHPIRIAEEWSIVDNLSKGRVGLSFGTGWNPRDFVFRPENYDNRREITFQGIAKLKQLWAGEEVVFEGVEDKEVTVSLTPKPVSKQLPVWITSSGNPETWIKAGAMGANVLAALITQSFDDLAYKIQLYRDSLERHGYDPQQGKVTVMLHTFVGDDDEMVKEKVRLPMYEYLGKFLDQQDNSNKKSEDKRNSEMKNIIDTSKDDLLAFSFERYYKGSSLLGTPEKCEKVIQRLGVLGVNEIGCLIDFGLDLDSVMESMQKLTDLKAKYSAEEMAVGE</sequence>
<dbReference type="PANTHER" id="PTHR30137:SF8">
    <property type="entry name" value="BLR5498 PROTEIN"/>
    <property type="match status" value="1"/>
</dbReference>
<dbReference type="AlphaFoldDB" id="A0A2A7BP13"/>
<dbReference type="EMBL" id="NVPQ01000057">
    <property type="protein sequence ID" value="PDY39390.1"/>
    <property type="molecule type" value="Genomic_DNA"/>
</dbReference>
<dbReference type="PANTHER" id="PTHR30137">
    <property type="entry name" value="LUCIFERASE-LIKE MONOOXYGENASE"/>
    <property type="match status" value="1"/>
</dbReference>